<sequence length="546" mass="63803">MEQLPANIILTILNLLPNQSSKFSFASTAKQNWMICSAPSSQEFKLNKRITALELCKCRYLIIRNQFYNLDYLQFVIRNASNLSSVKLEEREMCTRDFIIHLIAGCSSKKVQFVVPFRYQKSFESIVQYLKATNISVQGYGKEIEERKEEVEEELEEVEEELEEVEEELEEVEEKLEEGEETDISKMKTPEHIQRQLEIIKRELKLDYYKNSKGMAIMKNNLGHILACSVNRFFDVTKYQELKVNYQNDTLMRESNDLNADEANRLVDKYCPQYVESVLILANHWFLVTSFSSFIHNNPKVDDCADKSIISYQSNPIAFIRRKSQYGKDYFELTIRFGYVELVVTSGFFGSVDGKFYTAFLGSSIHNLPELIITNFNTTSTSMIFVSVQQKHYILRNRIMNQYLKLHSVNRWGHYSKKFEEQEFTPGNPLSFRSDNVMYNAASFIIRSYAYRNIDLTVMYTLVLQILNIDDSSLTSTNKLIKKKLFELRDHRHHAFSILPKAQLKDELITIYNKSLANGLKTYNINGIKKQNKKYLLNIDQFNDAE</sequence>
<dbReference type="OrthoDB" id="2238225at2759"/>
<evidence type="ECO:0000313" key="2">
    <source>
        <dbReference type="EMBL" id="KAG1301052.1"/>
    </source>
</evidence>
<dbReference type="EMBL" id="JAANQT010003435">
    <property type="protein sequence ID" value="KAG1301052.1"/>
    <property type="molecule type" value="Genomic_DNA"/>
</dbReference>
<feature type="coiled-coil region" evidence="1">
    <location>
        <begin position="137"/>
        <end position="182"/>
    </location>
</feature>
<name>A0A9P6WXX8_RHIOR</name>
<gene>
    <name evidence="2" type="ORF">G6F64_012144</name>
</gene>
<organism evidence="2 3">
    <name type="scientific">Rhizopus oryzae</name>
    <name type="common">Mucormycosis agent</name>
    <name type="synonym">Rhizopus arrhizus var. delemar</name>
    <dbReference type="NCBI Taxonomy" id="64495"/>
    <lineage>
        <taxon>Eukaryota</taxon>
        <taxon>Fungi</taxon>
        <taxon>Fungi incertae sedis</taxon>
        <taxon>Mucoromycota</taxon>
        <taxon>Mucoromycotina</taxon>
        <taxon>Mucoromycetes</taxon>
        <taxon>Mucorales</taxon>
        <taxon>Mucorineae</taxon>
        <taxon>Rhizopodaceae</taxon>
        <taxon>Rhizopus</taxon>
    </lineage>
</organism>
<dbReference type="AlphaFoldDB" id="A0A9P6WXX8"/>
<keyword evidence="1" id="KW-0175">Coiled coil</keyword>
<proteinExistence type="predicted"/>
<comment type="caution">
    <text evidence="2">The sequence shown here is derived from an EMBL/GenBank/DDBJ whole genome shotgun (WGS) entry which is preliminary data.</text>
</comment>
<dbReference type="Gene3D" id="3.90.20.10">
    <property type="match status" value="1"/>
</dbReference>
<evidence type="ECO:0000256" key="1">
    <source>
        <dbReference type="SAM" id="Coils"/>
    </source>
</evidence>
<dbReference type="Proteomes" id="UP000716291">
    <property type="component" value="Unassembled WGS sequence"/>
</dbReference>
<keyword evidence="3" id="KW-1185">Reference proteome</keyword>
<protein>
    <recommendedName>
        <fullName evidence="4">F-box domain-containing protein</fullName>
    </recommendedName>
</protein>
<evidence type="ECO:0000313" key="3">
    <source>
        <dbReference type="Proteomes" id="UP000716291"/>
    </source>
</evidence>
<reference evidence="2" key="1">
    <citation type="journal article" date="2020" name="Microb. Genom.">
        <title>Genetic diversity of clinical and environmental Mucorales isolates obtained from an investigation of mucormycosis cases among solid organ transplant recipients.</title>
        <authorList>
            <person name="Nguyen M.H."/>
            <person name="Kaul D."/>
            <person name="Muto C."/>
            <person name="Cheng S.J."/>
            <person name="Richter R.A."/>
            <person name="Bruno V.M."/>
            <person name="Liu G."/>
            <person name="Beyhan S."/>
            <person name="Sundermann A.J."/>
            <person name="Mounaud S."/>
            <person name="Pasculle A.W."/>
            <person name="Nierman W.C."/>
            <person name="Driscoll E."/>
            <person name="Cumbie R."/>
            <person name="Clancy C.J."/>
            <person name="Dupont C.L."/>
        </authorList>
    </citation>
    <scope>NUCLEOTIDE SEQUENCE</scope>
    <source>
        <strain evidence="2">GL11</strain>
    </source>
</reference>
<evidence type="ECO:0008006" key="4">
    <source>
        <dbReference type="Google" id="ProtNLM"/>
    </source>
</evidence>
<accession>A0A9P6WXX8</accession>